<feature type="region of interest" description="Disordered" evidence="1">
    <location>
        <begin position="28"/>
        <end position="55"/>
    </location>
</feature>
<organism evidence="2 3">
    <name type="scientific">Salinibacter ruber</name>
    <dbReference type="NCBI Taxonomy" id="146919"/>
    <lineage>
        <taxon>Bacteria</taxon>
        <taxon>Pseudomonadati</taxon>
        <taxon>Rhodothermota</taxon>
        <taxon>Rhodothermia</taxon>
        <taxon>Rhodothermales</taxon>
        <taxon>Salinibacteraceae</taxon>
        <taxon>Salinibacter</taxon>
    </lineage>
</organism>
<evidence type="ECO:0000256" key="1">
    <source>
        <dbReference type="SAM" id="MobiDB-lite"/>
    </source>
</evidence>
<name>A0A9X2UP60_9BACT</name>
<evidence type="ECO:0000313" key="3">
    <source>
        <dbReference type="Proteomes" id="UP001155040"/>
    </source>
</evidence>
<accession>A0A9X2UP60</accession>
<proteinExistence type="predicted"/>
<protein>
    <submittedName>
        <fullName evidence="2">Uncharacterized protein</fullName>
    </submittedName>
</protein>
<dbReference type="AlphaFoldDB" id="A0A9X2UP60"/>
<feature type="compositionally biased region" description="Basic and acidic residues" evidence="1">
    <location>
        <begin position="29"/>
        <end position="55"/>
    </location>
</feature>
<evidence type="ECO:0000313" key="2">
    <source>
        <dbReference type="EMBL" id="MCS4038212.1"/>
    </source>
</evidence>
<sequence length="55" mass="6341">MATIEIEIDDEKIHQLLQGDRGIAVLLEPTKEPDHTSRDDRTSEGHTWRADRRST</sequence>
<dbReference type="Proteomes" id="UP001155040">
    <property type="component" value="Unassembled WGS sequence"/>
</dbReference>
<comment type="caution">
    <text evidence="2">The sequence shown here is derived from an EMBL/GenBank/DDBJ whole genome shotgun (WGS) entry which is preliminary data.</text>
</comment>
<dbReference type="EMBL" id="JANUBF010000045">
    <property type="protein sequence ID" value="MCS4038212.1"/>
    <property type="molecule type" value="Genomic_DNA"/>
</dbReference>
<gene>
    <name evidence="2" type="ORF">GGQ01_003302</name>
</gene>
<reference evidence="2" key="1">
    <citation type="submission" date="2022-08" db="EMBL/GenBank/DDBJ databases">
        <title>Genomic Encyclopedia of Type Strains, Phase V (KMG-V): Genome sequencing to study the core and pangenomes of soil and plant-associated prokaryotes.</title>
        <authorList>
            <person name="Whitman W."/>
        </authorList>
    </citation>
    <scope>NUCLEOTIDE SEQUENCE</scope>
    <source>
        <strain evidence="2">SP3012</strain>
    </source>
</reference>